<sequence length="222" mass="25980">MRETGRLEGERARTSAEKKAKECKQRKPWCGENEEKQDKNDMCEEGEEGRESPHEERSGHDSCEGRYTDFGEGYERRADVPYNLDPKNFTGEFSLVRPEEDEDEEEEVQEVIEISSGDERDEISRPREEMRPPTNRPREGSFRWEDEFGTTPNHWFEQWISVIKHDWIIKAREFMEAGVAATPLDFYSEMELREIAKRKREILASGVGIKTAAERQDEQGTK</sequence>
<evidence type="ECO:0000256" key="1">
    <source>
        <dbReference type="SAM" id="MobiDB-lite"/>
    </source>
</evidence>
<gene>
    <name evidence="2" type="ORF">CBR_g49749</name>
</gene>
<proteinExistence type="predicted"/>
<name>A0A388M5Z0_CHABU</name>
<feature type="compositionally biased region" description="Basic and acidic residues" evidence="1">
    <location>
        <begin position="1"/>
        <end position="25"/>
    </location>
</feature>
<keyword evidence="3" id="KW-1185">Reference proteome</keyword>
<feature type="compositionally biased region" description="Basic and acidic residues" evidence="1">
    <location>
        <begin position="49"/>
        <end position="79"/>
    </location>
</feature>
<evidence type="ECO:0000313" key="2">
    <source>
        <dbReference type="EMBL" id="GBG89899.1"/>
    </source>
</evidence>
<dbReference type="EMBL" id="BFEA01000769">
    <property type="protein sequence ID" value="GBG89899.1"/>
    <property type="molecule type" value="Genomic_DNA"/>
</dbReference>
<organism evidence="2 3">
    <name type="scientific">Chara braunii</name>
    <name type="common">Braun's stonewort</name>
    <dbReference type="NCBI Taxonomy" id="69332"/>
    <lineage>
        <taxon>Eukaryota</taxon>
        <taxon>Viridiplantae</taxon>
        <taxon>Streptophyta</taxon>
        <taxon>Charophyceae</taxon>
        <taxon>Charales</taxon>
        <taxon>Characeae</taxon>
        <taxon>Chara</taxon>
    </lineage>
</organism>
<evidence type="ECO:0000313" key="3">
    <source>
        <dbReference type="Proteomes" id="UP000265515"/>
    </source>
</evidence>
<dbReference type="AlphaFoldDB" id="A0A388M5Z0"/>
<feature type="compositionally biased region" description="Basic and acidic residues" evidence="1">
    <location>
        <begin position="122"/>
        <end position="145"/>
    </location>
</feature>
<accession>A0A388M5Z0</accession>
<dbReference type="Proteomes" id="UP000265515">
    <property type="component" value="Unassembled WGS sequence"/>
</dbReference>
<protein>
    <submittedName>
        <fullName evidence="2">Uncharacterized protein</fullName>
    </submittedName>
</protein>
<comment type="caution">
    <text evidence="2">The sequence shown here is derived from an EMBL/GenBank/DDBJ whole genome shotgun (WGS) entry which is preliminary data.</text>
</comment>
<feature type="compositionally biased region" description="Acidic residues" evidence="1">
    <location>
        <begin position="99"/>
        <end position="110"/>
    </location>
</feature>
<reference evidence="2 3" key="1">
    <citation type="journal article" date="2018" name="Cell">
        <title>The Chara Genome: Secondary Complexity and Implications for Plant Terrestrialization.</title>
        <authorList>
            <person name="Nishiyama T."/>
            <person name="Sakayama H."/>
            <person name="Vries J.D."/>
            <person name="Buschmann H."/>
            <person name="Saint-Marcoux D."/>
            <person name="Ullrich K.K."/>
            <person name="Haas F.B."/>
            <person name="Vanderstraeten L."/>
            <person name="Becker D."/>
            <person name="Lang D."/>
            <person name="Vosolsobe S."/>
            <person name="Rombauts S."/>
            <person name="Wilhelmsson P.K.I."/>
            <person name="Janitza P."/>
            <person name="Kern R."/>
            <person name="Heyl A."/>
            <person name="Rumpler F."/>
            <person name="Villalobos L.I.A.C."/>
            <person name="Clay J.M."/>
            <person name="Skokan R."/>
            <person name="Toyoda A."/>
            <person name="Suzuki Y."/>
            <person name="Kagoshima H."/>
            <person name="Schijlen E."/>
            <person name="Tajeshwar N."/>
            <person name="Catarino B."/>
            <person name="Hetherington A.J."/>
            <person name="Saltykova A."/>
            <person name="Bonnot C."/>
            <person name="Breuninger H."/>
            <person name="Symeonidi A."/>
            <person name="Radhakrishnan G.V."/>
            <person name="Van Nieuwerburgh F."/>
            <person name="Deforce D."/>
            <person name="Chang C."/>
            <person name="Karol K.G."/>
            <person name="Hedrich R."/>
            <person name="Ulvskov P."/>
            <person name="Glockner G."/>
            <person name="Delwiche C.F."/>
            <person name="Petrasek J."/>
            <person name="Van de Peer Y."/>
            <person name="Friml J."/>
            <person name="Beilby M."/>
            <person name="Dolan L."/>
            <person name="Kohara Y."/>
            <person name="Sugano S."/>
            <person name="Fujiyama A."/>
            <person name="Delaux P.-M."/>
            <person name="Quint M."/>
            <person name="TheiBen G."/>
            <person name="Hagemann M."/>
            <person name="Harholt J."/>
            <person name="Dunand C."/>
            <person name="Zachgo S."/>
            <person name="Langdale J."/>
            <person name="Maumus F."/>
            <person name="Straeten D.V.D."/>
            <person name="Gould S.B."/>
            <person name="Rensing S.A."/>
        </authorList>
    </citation>
    <scope>NUCLEOTIDE SEQUENCE [LARGE SCALE GENOMIC DNA]</scope>
    <source>
        <strain evidence="2 3">S276</strain>
    </source>
</reference>
<feature type="region of interest" description="Disordered" evidence="1">
    <location>
        <begin position="1"/>
        <end position="145"/>
    </location>
</feature>
<dbReference type="Gramene" id="GBG89899">
    <property type="protein sequence ID" value="GBG89899"/>
    <property type="gene ID" value="CBR_g49749"/>
</dbReference>
<feature type="compositionally biased region" description="Basic and acidic residues" evidence="1">
    <location>
        <begin position="33"/>
        <end position="42"/>
    </location>
</feature>